<sequence length="372" mass="40388">MDQAYQGSNPDGSADVPVKRKRGRPRKYPKLDLEEKARVPRDQSLNRVEKDPVPPGFEGVNGNQPRQVDPIGDGNDVMMGQVVSGVIEAAFDAGYLLSVRVGNSNTTLRGVVFKPGHYMPVSAENDVVPDIQMIRRNEIPIPAEIYTQVHANNPRSREREQNSNSHRNGTHPFNELPMVNQVPRVVPQSANVVASKGKQVPSVAVQTAHPVIPRVNVVPVVLQPATLPNGISFANLSSPVSTQAAHLTASKSKQVVGAHTSDGLTLSNQVPAVGNQAPPSEASKQEDEVNDMDQPLLIEPLQAVQPNLHNHPEPAKKSSENHVTGKMTELLQHFNKALQENMENRVPQAEESVAASGLKSDEPKNTETDHPN</sequence>
<feature type="region of interest" description="Disordered" evidence="1">
    <location>
        <begin position="263"/>
        <end position="290"/>
    </location>
</feature>
<dbReference type="PANTHER" id="PTHR34682">
    <property type="entry name" value="AT HOOK MOTIF-CONTAINING PROTEIN"/>
    <property type="match status" value="1"/>
</dbReference>
<gene>
    <name evidence="2" type="ORF">FSB_LOCUS11179</name>
</gene>
<protein>
    <recommendedName>
        <fullName evidence="3">AT hook motif-containing protein</fullName>
    </recommendedName>
</protein>
<evidence type="ECO:0000256" key="1">
    <source>
        <dbReference type="SAM" id="MobiDB-lite"/>
    </source>
</evidence>
<accession>A0A2N9EX36</accession>
<dbReference type="PANTHER" id="PTHR34682:SF1">
    <property type="entry name" value="PROTEIN METABOLIC NETWORK MODULATOR 1"/>
    <property type="match status" value="1"/>
</dbReference>
<proteinExistence type="predicted"/>
<dbReference type="AlphaFoldDB" id="A0A2N9EX36"/>
<feature type="region of interest" description="Disordered" evidence="1">
    <location>
        <begin position="338"/>
        <end position="372"/>
    </location>
</feature>
<evidence type="ECO:0000313" key="2">
    <source>
        <dbReference type="EMBL" id="SPC83297.1"/>
    </source>
</evidence>
<feature type="compositionally biased region" description="Basic and acidic residues" evidence="1">
    <location>
        <begin position="359"/>
        <end position="372"/>
    </location>
</feature>
<feature type="compositionally biased region" description="Basic residues" evidence="1">
    <location>
        <begin position="19"/>
        <end position="28"/>
    </location>
</feature>
<feature type="region of interest" description="Disordered" evidence="1">
    <location>
        <begin position="1"/>
        <end position="65"/>
    </location>
</feature>
<organism evidence="2">
    <name type="scientific">Fagus sylvatica</name>
    <name type="common">Beechnut</name>
    <dbReference type="NCBI Taxonomy" id="28930"/>
    <lineage>
        <taxon>Eukaryota</taxon>
        <taxon>Viridiplantae</taxon>
        <taxon>Streptophyta</taxon>
        <taxon>Embryophyta</taxon>
        <taxon>Tracheophyta</taxon>
        <taxon>Spermatophyta</taxon>
        <taxon>Magnoliopsida</taxon>
        <taxon>eudicotyledons</taxon>
        <taxon>Gunneridae</taxon>
        <taxon>Pentapetalae</taxon>
        <taxon>rosids</taxon>
        <taxon>fabids</taxon>
        <taxon>Fagales</taxon>
        <taxon>Fagaceae</taxon>
        <taxon>Fagus</taxon>
    </lineage>
</organism>
<name>A0A2N9EX36_FAGSY</name>
<dbReference type="EMBL" id="OIVN01000635">
    <property type="protein sequence ID" value="SPC83297.1"/>
    <property type="molecule type" value="Genomic_DNA"/>
</dbReference>
<feature type="compositionally biased region" description="Basic and acidic residues" evidence="1">
    <location>
        <begin position="29"/>
        <end position="41"/>
    </location>
</feature>
<feature type="compositionally biased region" description="Polar residues" evidence="1">
    <location>
        <begin position="1"/>
        <end position="11"/>
    </location>
</feature>
<evidence type="ECO:0008006" key="3">
    <source>
        <dbReference type="Google" id="ProtNLM"/>
    </source>
</evidence>
<reference evidence="2" key="1">
    <citation type="submission" date="2018-02" db="EMBL/GenBank/DDBJ databases">
        <authorList>
            <person name="Cohen D.B."/>
            <person name="Kent A.D."/>
        </authorList>
    </citation>
    <scope>NUCLEOTIDE SEQUENCE</scope>
</reference>
<dbReference type="InterPro" id="IPR045881">
    <property type="entry name" value="MNM1-like"/>
</dbReference>
<feature type="region of interest" description="Disordered" evidence="1">
    <location>
        <begin position="148"/>
        <end position="176"/>
    </location>
</feature>